<evidence type="ECO:0000313" key="2">
    <source>
        <dbReference type="EMBL" id="NHC37359.1"/>
    </source>
</evidence>
<dbReference type="EMBL" id="JTJC03000008">
    <property type="protein sequence ID" value="NHC37359.1"/>
    <property type="molecule type" value="Genomic_DNA"/>
</dbReference>
<feature type="transmembrane region" description="Helical" evidence="1">
    <location>
        <begin position="72"/>
        <end position="91"/>
    </location>
</feature>
<accession>A0A9X5E8X6</accession>
<gene>
    <name evidence="2" type="ORF">QH73_0022420</name>
</gene>
<sequence>MTSDQLRVVICHIDRIAISRSLTASARADRQKQQEKLNLKRSQLQRYSIAILSTVVAMLLTEWLWWQLQPTIYPFFLSAVAMSGWMQCYALSNGKLNAIAHFCSNRKLELKHDTGYAIANLIR</sequence>
<feature type="transmembrane region" description="Helical" evidence="1">
    <location>
        <begin position="47"/>
        <end position="66"/>
    </location>
</feature>
<proteinExistence type="predicted"/>
<keyword evidence="3" id="KW-1185">Reference proteome</keyword>
<keyword evidence="1" id="KW-1133">Transmembrane helix</keyword>
<reference evidence="2 3" key="1">
    <citation type="journal article" date="2015" name="Genome Announc.">
        <title>Draft Genome Sequence of the Terrestrial Cyanobacterium Scytonema millei VB511283, Isolated from Eastern India.</title>
        <authorList>
            <person name="Sen D."/>
            <person name="Chandrababunaidu M.M."/>
            <person name="Singh D."/>
            <person name="Sanghi N."/>
            <person name="Ghorai A."/>
            <person name="Mishra G.P."/>
            <person name="Madduluri M."/>
            <person name="Adhikary S.P."/>
            <person name="Tripathy S."/>
        </authorList>
    </citation>
    <scope>NUCLEOTIDE SEQUENCE [LARGE SCALE GENOMIC DNA]</scope>
    <source>
        <strain evidence="2 3">VB511283</strain>
    </source>
</reference>
<name>A0A9X5E8X6_9CYAN</name>
<protein>
    <submittedName>
        <fullName evidence="2">Uncharacterized protein</fullName>
    </submittedName>
</protein>
<keyword evidence="1" id="KW-0812">Transmembrane</keyword>
<keyword evidence="1" id="KW-0472">Membrane</keyword>
<dbReference type="Proteomes" id="UP000031532">
    <property type="component" value="Unassembled WGS sequence"/>
</dbReference>
<evidence type="ECO:0000256" key="1">
    <source>
        <dbReference type="SAM" id="Phobius"/>
    </source>
</evidence>
<dbReference type="RefSeq" id="WP_132867478.1">
    <property type="nucleotide sequence ID" value="NZ_JTJC03000008.1"/>
</dbReference>
<evidence type="ECO:0000313" key="3">
    <source>
        <dbReference type="Proteomes" id="UP000031532"/>
    </source>
</evidence>
<comment type="caution">
    <text evidence="2">The sequence shown here is derived from an EMBL/GenBank/DDBJ whole genome shotgun (WGS) entry which is preliminary data.</text>
</comment>
<organism evidence="2 3">
    <name type="scientific">Scytonema millei VB511283</name>
    <dbReference type="NCBI Taxonomy" id="1245923"/>
    <lineage>
        <taxon>Bacteria</taxon>
        <taxon>Bacillati</taxon>
        <taxon>Cyanobacteriota</taxon>
        <taxon>Cyanophyceae</taxon>
        <taxon>Nostocales</taxon>
        <taxon>Scytonemataceae</taxon>
        <taxon>Scytonema</taxon>
    </lineage>
</organism>
<dbReference type="AlphaFoldDB" id="A0A9X5E8X6"/>